<keyword evidence="4 10" id="KW-0812">Transmembrane</keyword>
<dbReference type="GO" id="GO:0046513">
    <property type="term" value="P:ceramide biosynthetic process"/>
    <property type="evidence" value="ECO:0007669"/>
    <property type="project" value="TreeGrafter"/>
</dbReference>
<dbReference type="Pfam" id="PF00536">
    <property type="entry name" value="SAM_1"/>
    <property type="match status" value="1"/>
</dbReference>
<dbReference type="Gene3D" id="1.10.150.50">
    <property type="entry name" value="Transcription Factor, Ets-1"/>
    <property type="match status" value="1"/>
</dbReference>
<proteinExistence type="inferred from homology"/>
<evidence type="ECO:0000256" key="4">
    <source>
        <dbReference type="ARBA" id="ARBA00022692"/>
    </source>
</evidence>
<evidence type="ECO:0000259" key="11">
    <source>
        <dbReference type="PROSITE" id="PS50105"/>
    </source>
</evidence>
<keyword evidence="3" id="KW-0808">Transferase</keyword>
<feature type="domain" description="SAM" evidence="11">
    <location>
        <begin position="6"/>
        <end position="72"/>
    </location>
</feature>
<evidence type="ECO:0000256" key="6">
    <source>
        <dbReference type="ARBA" id="ARBA00022989"/>
    </source>
</evidence>
<dbReference type="GO" id="GO:0000139">
    <property type="term" value="C:Golgi membrane"/>
    <property type="evidence" value="ECO:0007669"/>
    <property type="project" value="TreeGrafter"/>
</dbReference>
<feature type="transmembrane region" description="Helical" evidence="10">
    <location>
        <begin position="217"/>
        <end position="237"/>
    </location>
</feature>
<dbReference type="PANTHER" id="PTHR21290">
    <property type="entry name" value="SPHINGOMYELIN SYNTHETASE"/>
    <property type="match status" value="1"/>
</dbReference>
<dbReference type="OrthoDB" id="422827at2759"/>
<evidence type="ECO:0000256" key="3">
    <source>
        <dbReference type="ARBA" id="ARBA00022679"/>
    </source>
</evidence>
<evidence type="ECO:0000256" key="7">
    <source>
        <dbReference type="ARBA" id="ARBA00023098"/>
    </source>
</evidence>
<dbReference type="InterPro" id="IPR001660">
    <property type="entry name" value="SAM"/>
</dbReference>
<evidence type="ECO:0000256" key="10">
    <source>
        <dbReference type="SAM" id="Phobius"/>
    </source>
</evidence>
<organism evidence="12 14">
    <name type="scientific">Mytilus coruscus</name>
    <name type="common">Sea mussel</name>
    <dbReference type="NCBI Taxonomy" id="42192"/>
    <lineage>
        <taxon>Eukaryota</taxon>
        <taxon>Metazoa</taxon>
        <taxon>Spiralia</taxon>
        <taxon>Lophotrochozoa</taxon>
        <taxon>Mollusca</taxon>
        <taxon>Bivalvia</taxon>
        <taxon>Autobranchia</taxon>
        <taxon>Pteriomorphia</taxon>
        <taxon>Mytilida</taxon>
        <taxon>Mytiloidea</taxon>
        <taxon>Mytilidae</taxon>
        <taxon>Mytilinae</taxon>
        <taxon>Mytilus</taxon>
    </lineage>
</organism>
<dbReference type="GO" id="GO:0005789">
    <property type="term" value="C:endoplasmic reticulum membrane"/>
    <property type="evidence" value="ECO:0007669"/>
    <property type="project" value="TreeGrafter"/>
</dbReference>
<feature type="region of interest" description="Disordered" evidence="9">
    <location>
        <begin position="99"/>
        <end position="121"/>
    </location>
</feature>
<evidence type="ECO:0000256" key="1">
    <source>
        <dbReference type="ARBA" id="ARBA00004141"/>
    </source>
</evidence>
<dbReference type="EMBL" id="CACVKT020001431">
    <property type="protein sequence ID" value="CAC5368027.1"/>
    <property type="molecule type" value="Genomic_DNA"/>
</dbReference>
<accession>A0A6J8AKL3</accession>
<dbReference type="InterPro" id="IPR045221">
    <property type="entry name" value="Sphingomyelin_synth-like"/>
</dbReference>
<evidence type="ECO:0000313" key="14">
    <source>
        <dbReference type="Proteomes" id="UP000507470"/>
    </source>
</evidence>
<dbReference type="GO" id="GO:0047493">
    <property type="term" value="F:ceramide cholinephosphotransferase activity"/>
    <property type="evidence" value="ECO:0007669"/>
    <property type="project" value="TreeGrafter"/>
</dbReference>
<reference evidence="12 14" key="1">
    <citation type="submission" date="2020-06" db="EMBL/GenBank/DDBJ databases">
        <authorList>
            <person name="Li R."/>
            <person name="Bekaert M."/>
        </authorList>
    </citation>
    <scope>NUCLEOTIDE SEQUENCE [LARGE SCALE GENOMIC DNA]</scope>
    <source>
        <strain evidence="14">wild</strain>
        <strain evidence="12">Wild</strain>
    </source>
</reference>
<keyword evidence="7" id="KW-0443">Lipid metabolism</keyword>
<dbReference type="CDD" id="cd01610">
    <property type="entry name" value="PAP2_like"/>
    <property type="match status" value="1"/>
</dbReference>
<keyword evidence="8 10" id="KW-0472">Membrane</keyword>
<dbReference type="InterPro" id="IPR013761">
    <property type="entry name" value="SAM/pointed_sf"/>
</dbReference>
<keyword evidence="6 10" id="KW-1133">Transmembrane helix</keyword>
<feature type="transmembrane region" description="Helical" evidence="10">
    <location>
        <begin position="184"/>
        <end position="205"/>
    </location>
</feature>
<comment type="similarity">
    <text evidence="2">Belongs to the sphingomyelin synthase family.</text>
</comment>
<dbReference type="AlphaFoldDB" id="A0A6J8AKL3"/>
<feature type="transmembrane region" description="Helical" evidence="10">
    <location>
        <begin position="281"/>
        <end position="298"/>
    </location>
</feature>
<feature type="transmembrane region" description="Helical" evidence="10">
    <location>
        <begin position="338"/>
        <end position="360"/>
    </location>
</feature>
<evidence type="ECO:0000256" key="8">
    <source>
        <dbReference type="ARBA" id="ARBA00023136"/>
    </source>
</evidence>
<dbReference type="Pfam" id="PF14360">
    <property type="entry name" value="PAP2_C"/>
    <property type="match status" value="2"/>
</dbReference>
<gene>
    <name evidence="12" type="ORF">MCOR_7723</name>
</gene>
<keyword evidence="5" id="KW-0746">Sphingolipid metabolism</keyword>
<evidence type="ECO:0000256" key="2">
    <source>
        <dbReference type="ARBA" id="ARBA00005441"/>
    </source>
</evidence>
<evidence type="ECO:0000313" key="12">
    <source>
        <dbReference type="EMBL" id="CAC5368026.1"/>
    </source>
</evidence>
<comment type="subcellular location">
    <subcellularLocation>
        <location evidence="1">Membrane</location>
        <topology evidence="1">Multi-pass membrane protein</topology>
    </subcellularLocation>
</comment>
<dbReference type="GO" id="GO:0033188">
    <property type="term" value="F:sphingomyelin synthase activity"/>
    <property type="evidence" value="ECO:0007669"/>
    <property type="project" value="TreeGrafter"/>
</dbReference>
<keyword evidence="14" id="KW-1185">Reference proteome</keyword>
<feature type="transmembrane region" description="Helical" evidence="10">
    <location>
        <begin position="137"/>
        <end position="158"/>
    </location>
</feature>
<dbReference type="PROSITE" id="PS50105">
    <property type="entry name" value="SAM_DOMAIN"/>
    <property type="match status" value="1"/>
</dbReference>
<dbReference type="GO" id="GO:0005886">
    <property type="term" value="C:plasma membrane"/>
    <property type="evidence" value="ECO:0007669"/>
    <property type="project" value="TreeGrafter"/>
</dbReference>
<dbReference type="SUPFAM" id="SSF47769">
    <property type="entry name" value="SAM/Pointed domain"/>
    <property type="match status" value="1"/>
</dbReference>
<dbReference type="PANTHER" id="PTHR21290:SF25">
    <property type="entry name" value="SPHINGOMYELIN SYNTHASE-RELATED PROTEIN 1"/>
    <property type="match status" value="1"/>
</dbReference>
<dbReference type="EMBL" id="CACVKT020001431">
    <property type="protein sequence ID" value="CAC5368026.1"/>
    <property type="molecule type" value="Genomic_DNA"/>
</dbReference>
<protein>
    <submittedName>
        <fullName evidence="13">SAMD8</fullName>
    </submittedName>
</protein>
<name>A0A6J8AKL3_MYTCO</name>
<dbReference type="Proteomes" id="UP000507470">
    <property type="component" value="Unassembled WGS sequence"/>
</dbReference>
<evidence type="ECO:0000256" key="5">
    <source>
        <dbReference type="ARBA" id="ARBA00022919"/>
    </source>
</evidence>
<dbReference type="SMART" id="SM00454">
    <property type="entry name" value="SAM"/>
    <property type="match status" value="1"/>
</dbReference>
<evidence type="ECO:0000256" key="9">
    <source>
        <dbReference type="SAM" id="MobiDB-lite"/>
    </source>
</evidence>
<dbReference type="InterPro" id="IPR025749">
    <property type="entry name" value="Sphingomyelin_synth-like_dom"/>
</dbReference>
<sequence length="452" mass="52417">MDPELWTIKDVGAYLDENDFKQYRKLFCEENKIDGRVFLSLTENDLKQPPLQILPFGDLRRLCFLIENLREEKRNRDQKTSDSPFKQTYSTFNNYIHSEQSSTRSGLSSPSGGISITDSDDDSFQTRKKLKLDRRKFALSVLYLFCSHFFSGFAVTYAQEHLPDKKKYPPLPDIFLDNLPFIPWAYRVTEGAIFVLIIMGLIMLFFHKYRFLVIQRLMIIAATIYLLRCFCVMSTAIPMPQKVYNCNRIEVKDGWERLSRVVRFYAAIGMKSNGIKTCGDYVFSGHTVIMTLLVLSINECKSRSNGIKTCGDYVPSGHTVIMTLLVLSINEYTPRNMLCLHTFNWVVGIFGVFFILLGHGHYTLDILLAFVISSKLFSYHHTIAINMSLISRDTHRLKKCFPVLYYFEQDTDGHIPNEYEWPLPKIKKVESFYSDVKFSFGNYFSSKSKQDV</sequence>
<feature type="compositionally biased region" description="Low complexity" evidence="9">
    <location>
        <begin position="101"/>
        <end position="117"/>
    </location>
</feature>
<evidence type="ECO:0000313" key="13">
    <source>
        <dbReference type="EMBL" id="CAC5368027.1"/>
    </source>
</evidence>
<feature type="transmembrane region" description="Helical" evidence="10">
    <location>
        <begin position="366"/>
        <end position="389"/>
    </location>
</feature>